<keyword evidence="3" id="KW-0560">Oxidoreductase</keyword>
<dbReference type="Pfam" id="PF00106">
    <property type="entry name" value="adh_short"/>
    <property type="match status" value="1"/>
</dbReference>
<dbReference type="Proteomes" id="UP001320420">
    <property type="component" value="Unassembled WGS sequence"/>
</dbReference>
<gene>
    <name evidence="4" type="ORF">SLS62_004165</name>
</gene>
<comment type="caution">
    <text evidence="4">The sequence shown here is derived from an EMBL/GenBank/DDBJ whole genome shotgun (WGS) entry which is preliminary data.</text>
</comment>
<dbReference type="CDD" id="cd05233">
    <property type="entry name" value="SDR_c"/>
    <property type="match status" value="1"/>
</dbReference>
<dbReference type="PRINTS" id="PR00081">
    <property type="entry name" value="GDHRDH"/>
</dbReference>
<dbReference type="GO" id="GO:0016616">
    <property type="term" value="F:oxidoreductase activity, acting on the CH-OH group of donors, NAD or NADP as acceptor"/>
    <property type="evidence" value="ECO:0007669"/>
    <property type="project" value="UniProtKB-ARBA"/>
</dbReference>
<evidence type="ECO:0000256" key="2">
    <source>
        <dbReference type="ARBA" id="ARBA00022857"/>
    </source>
</evidence>
<reference evidence="4 5" key="1">
    <citation type="submission" date="2024-02" db="EMBL/GenBank/DDBJ databases">
        <title>De novo assembly and annotation of 12 fungi associated with fruit tree decline syndrome in Ontario, Canada.</title>
        <authorList>
            <person name="Sulman M."/>
            <person name="Ellouze W."/>
            <person name="Ilyukhin E."/>
        </authorList>
    </citation>
    <scope>NUCLEOTIDE SEQUENCE [LARGE SCALE GENOMIC DNA]</scope>
    <source>
        <strain evidence="4 5">M11/M66-122</strain>
    </source>
</reference>
<dbReference type="AlphaFoldDB" id="A0AAN9YTV9"/>
<name>A0AAN9YTV9_9PEZI</name>
<dbReference type="SUPFAM" id="SSF51735">
    <property type="entry name" value="NAD(P)-binding Rossmann-fold domains"/>
    <property type="match status" value="1"/>
</dbReference>
<dbReference type="PROSITE" id="PS00061">
    <property type="entry name" value="ADH_SHORT"/>
    <property type="match status" value="1"/>
</dbReference>
<sequence length="297" mass="31857">MAAIFKAANTAVITGGASGIGLAVAKKCAGYGMRVLVADWDTRGLDAARSALGPGALAVQMDVGKLEDWARLRATVSKEFGGQINLLALNAGVGLPTPFTGPEAGAGAENFRKTFDTNLFGVVNGITTLLPLIQEKTASAPSSEEEAGPEAAIVITGSKQGITNPPGSRPAYNASKAAVKSLAESLSFDLRGTRVAVHLLVPGWTWTALAGASSSPGDEEKKKPDAPWWPEQVADYLEAKIRDGQFWVMCPDNEVSEEVDRKRMLWNAQDVVKGRPPLSRWRDEYKDQFEEWMKKDL</sequence>
<dbReference type="PANTHER" id="PTHR43008">
    <property type="entry name" value="BENZIL REDUCTASE"/>
    <property type="match status" value="1"/>
</dbReference>
<protein>
    <submittedName>
        <fullName evidence="4">Uncharacterized protein</fullName>
    </submittedName>
</protein>
<dbReference type="InterPro" id="IPR002347">
    <property type="entry name" value="SDR_fam"/>
</dbReference>
<organism evidence="4 5">
    <name type="scientific">Diatrype stigma</name>
    <dbReference type="NCBI Taxonomy" id="117547"/>
    <lineage>
        <taxon>Eukaryota</taxon>
        <taxon>Fungi</taxon>
        <taxon>Dikarya</taxon>
        <taxon>Ascomycota</taxon>
        <taxon>Pezizomycotina</taxon>
        <taxon>Sordariomycetes</taxon>
        <taxon>Xylariomycetidae</taxon>
        <taxon>Xylariales</taxon>
        <taxon>Diatrypaceae</taxon>
        <taxon>Diatrype</taxon>
    </lineage>
</organism>
<dbReference type="InterPro" id="IPR036291">
    <property type="entry name" value="NAD(P)-bd_dom_sf"/>
</dbReference>
<comment type="similarity">
    <text evidence="1">Belongs to the short-chain dehydrogenases/reductases (SDR) family.</text>
</comment>
<evidence type="ECO:0000256" key="3">
    <source>
        <dbReference type="ARBA" id="ARBA00023002"/>
    </source>
</evidence>
<evidence type="ECO:0000256" key="1">
    <source>
        <dbReference type="ARBA" id="ARBA00006484"/>
    </source>
</evidence>
<dbReference type="GO" id="GO:0050664">
    <property type="term" value="F:oxidoreductase activity, acting on NAD(P)H, oxygen as acceptor"/>
    <property type="evidence" value="ECO:0007669"/>
    <property type="project" value="TreeGrafter"/>
</dbReference>
<keyword evidence="2" id="KW-0521">NADP</keyword>
<dbReference type="InterPro" id="IPR020904">
    <property type="entry name" value="Sc_DH/Rdtase_CS"/>
</dbReference>
<dbReference type="Gene3D" id="3.40.50.720">
    <property type="entry name" value="NAD(P)-binding Rossmann-like Domain"/>
    <property type="match status" value="1"/>
</dbReference>
<proteinExistence type="inferred from homology"/>
<dbReference type="EMBL" id="JAKJXP020000025">
    <property type="protein sequence ID" value="KAK7753800.1"/>
    <property type="molecule type" value="Genomic_DNA"/>
</dbReference>
<accession>A0AAN9YTV9</accession>
<dbReference type="PANTHER" id="PTHR43008:SF7">
    <property type="entry name" value="SHORT CHAIN DEHYDROGENASE_REDUCTASE (AFU_ORTHOLOGUE AFUA_2G00830)"/>
    <property type="match status" value="1"/>
</dbReference>
<evidence type="ECO:0000313" key="5">
    <source>
        <dbReference type="Proteomes" id="UP001320420"/>
    </source>
</evidence>
<evidence type="ECO:0000313" key="4">
    <source>
        <dbReference type="EMBL" id="KAK7753800.1"/>
    </source>
</evidence>
<keyword evidence="5" id="KW-1185">Reference proteome</keyword>